<accession>A0A4Q5LKE7</accession>
<evidence type="ECO:0000256" key="1">
    <source>
        <dbReference type="SAM" id="Phobius"/>
    </source>
</evidence>
<comment type="caution">
    <text evidence="2">The sequence shown here is derived from an EMBL/GenBank/DDBJ whole genome shotgun (WGS) entry which is preliminary data.</text>
</comment>
<organism evidence="2 3">
    <name type="scientific">Mucilaginibacter terrigena</name>
    <dbReference type="NCBI Taxonomy" id="2492395"/>
    <lineage>
        <taxon>Bacteria</taxon>
        <taxon>Pseudomonadati</taxon>
        <taxon>Bacteroidota</taxon>
        <taxon>Sphingobacteriia</taxon>
        <taxon>Sphingobacteriales</taxon>
        <taxon>Sphingobacteriaceae</taxon>
        <taxon>Mucilaginibacter</taxon>
    </lineage>
</organism>
<name>A0A4Q5LKE7_9SPHI</name>
<evidence type="ECO:0000313" key="3">
    <source>
        <dbReference type="Proteomes" id="UP000293331"/>
    </source>
</evidence>
<dbReference type="Proteomes" id="UP000293331">
    <property type="component" value="Unassembled WGS sequence"/>
</dbReference>
<dbReference type="AlphaFoldDB" id="A0A4Q5LKE7"/>
<evidence type="ECO:0000313" key="2">
    <source>
        <dbReference type="EMBL" id="RYU90066.1"/>
    </source>
</evidence>
<proteinExistence type="predicted"/>
<sequence>MSMLLALLILLFILSVPVLVGYFFYKWIKTKKCKWLVWFILLTTILIFLSYEIYTAIYPTDSFYFDEFKKVTSLDIPKSAEVIDKTVSYPDFHGDYTSCSIIKLSKADYTMLLDTLDHNKSMLKNPEIVGSKELGEVMIARKASDIKRSFSRDIPDKDYDTYIGFFKDGEHILVYFVNP</sequence>
<protein>
    <submittedName>
        <fullName evidence="2">Uncharacterized protein</fullName>
    </submittedName>
</protein>
<keyword evidence="1" id="KW-0472">Membrane</keyword>
<keyword evidence="3" id="KW-1185">Reference proteome</keyword>
<dbReference type="EMBL" id="SEWG01000004">
    <property type="protein sequence ID" value="RYU90066.1"/>
    <property type="molecule type" value="Genomic_DNA"/>
</dbReference>
<keyword evidence="1" id="KW-1133">Transmembrane helix</keyword>
<gene>
    <name evidence="2" type="ORF">EWM62_11025</name>
</gene>
<reference evidence="2 3" key="1">
    <citation type="submission" date="2019-02" db="EMBL/GenBank/DDBJ databases">
        <title>Bacterial novel species Mucilaginibacter sp. 17JY9-4 isolated from soil.</title>
        <authorList>
            <person name="Jung H.-Y."/>
        </authorList>
    </citation>
    <scope>NUCLEOTIDE SEQUENCE [LARGE SCALE GENOMIC DNA]</scope>
    <source>
        <strain evidence="2 3">17JY9-4</strain>
    </source>
</reference>
<keyword evidence="1" id="KW-0812">Transmembrane</keyword>
<feature type="transmembrane region" description="Helical" evidence="1">
    <location>
        <begin position="36"/>
        <end position="54"/>
    </location>
</feature>